<protein>
    <submittedName>
        <fullName evidence="9">Small multidrug resistance pump</fullName>
    </submittedName>
</protein>
<dbReference type="EMBL" id="SOAW01000001">
    <property type="protein sequence ID" value="TDT33949.1"/>
    <property type="molecule type" value="Genomic_DNA"/>
</dbReference>
<dbReference type="PANTHER" id="PTHR30561">
    <property type="entry name" value="SMR FAMILY PROTON-DEPENDENT DRUG EFFLUX TRANSPORTER SUGE"/>
    <property type="match status" value="1"/>
</dbReference>
<evidence type="ECO:0000313" key="9">
    <source>
        <dbReference type="EMBL" id="TDT33949.1"/>
    </source>
</evidence>
<feature type="transmembrane region" description="Helical" evidence="8">
    <location>
        <begin position="56"/>
        <end position="76"/>
    </location>
</feature>
<keyword evidence="4 7" id="KW-0812">Transmembrane</keyword>
<organism evidence="9 10">
    <name type="scientific">Naumannella halotolerans</name>
    <dbReference type="NCBI Taxonomy" id="993414"/>
    <lineage>
        <taxon>Bacteria</taxon>
        <taxon>Bacillati</taxon>
        <taxon>Actinomycetota</taxon>
        <taxon>Actinomycetes</taxon>
        <taxon>Propionibacteriales</taxon>
        <taxon>Propionibacteriaceae</taxon>
        <taxon>Naumannella</taxon>
    </lineage>
</organism>
<keyword evidence="2" id="KW-0813">Transport</keyword>
<dbReference type="GO" id="GO:0022857">
    <property type="term" value="F:transmembrane transporter activity"/>
    <property type="evidence" value="ECO:0007669"/>
    <property type="project" value="InterPro"/>
</dbReference>
<sequence>MRKWLILAGAIAMEVVATMALRAAIDNPWWAILTVACYGGAFVSLAMLLRMGAPIGLIYGIWAASGVALTAVLASVIFGEPFTLTIGIGIAIVVTGVVLVETGHSAPSNGAAEAEVNP</sequence>
<evidence type="ECO:0000256" key="1">
    <source>
        <dbReference type="ARBA" id="ARBA00004651"/>
    </source>
</evidence>
<evidence type="ECO:0000256" key="2">
    <source>
        <dbReference type="ARBA" id="ARBA00022448"/>
    </source>
</evidence>
<dbReference type="InterPro" id="IPR000390">
    <property type="entry name" value="Small_drug/metabolite_transptr"/>
</dbReference>
<name>A0A4R7JBX0_9ACTN</name>
<keyword evidence="5 8" id="KW-1133">Transmembrane helix</keyword>
<evidence type="ECO:0000256" key="7">
    <source>
        <dbReference type="RuleBase" id="RU003942"/>
    </source>
</evidence>
<dbReference type="AlphaFoldDB" id="A0A4R7JBX0"/>
<dbReference type="SUPFAM" id="SSF103481">
    <property type="entry name" value="Multidrug resistance efflux transporter EmrE"/>
    <property type="match status" value="1"/>
</dbReference>
<comment type="caution">
    <text evidence="9">The sequence shown here is derived from an EMBL/GenBank/DDBJ whole genome shotgun (WGS) entry which is preliminary data.</text>
</comment>
<comment type="similarity">
    <text evidence="7">Belongs to the drug/metabolite transporter (DMT) superfamily. Small multidrug resistance (SMR) (TC 2.A.7.1) family.</text>
</comment>
<keyword evidence="3" id="KW-1003">Cell membrane</keyword>
<dbReference type="Proteomes" id="UP000295371">
    <property type="component" value="Unassembled WGS sequence"/>
</dbReference>
<dbReference type="GO" id="GO:0005886">
    <property type="term" value="C:plasma membrane"/>
    <property type="evidence" value="ECO:0007669"/>
    <property type="project" value="UniProtKB-SubCell"/>
</dbReference>
<evidence type="ECO:0000256" key="6">
    <source>
        <dbReference type="ARBA" id="ARBA00023136"/>
    </source>
</evidence>
<dbReference type="RefSeq" id="WP_133754385.1">
    <property type="nucleotide sequence ID" value="NZ_CP171129.1"/>
</dbReference>
<comment type="subcellular location">
    <subcellularLocation>
        <location evidence="1 7">Cell membrane</location>
        <topology evidence="1 7">Multi-pass membrane protein</topology>
    </subcellularLocation>
</comment>
<keyword evidence="6 8" id="KW-0472">Membrane</keyword>
<evidence type="ECO:0000256" key="4">
    <source>
        <dbReference type="ARBA" id="ARBA00022692"/>
    </source>
</evidence>
<dbReference type="Pfam" id="PF00893">
    <property type="entry name" value="Multi_Drug_Res"/>
    <property type="match status" value="1"/>
</dbReference>
<dbReference type="PANTHER" id="PTHR30561:SF1">
    <property type="entry name" value="MULTIDRUG TRANSPORTER EMRE"/>
    <property type="match status" value="1"/>
</dbReference>
<proteinExistence type="inferred from homology"/>
<dbReference type="InterPro" id="IPR037185">
    <property type="entry name" value="EmrE-like"/>
</dbReference>
<evidence type="ECO:0000256" key="5">
    <source>
        <dbReference type="ARBA" id="ARBA00022989"/>
    </source>
</evidence>
<evidence type="ECO:0000256" key="8">
    <source>
        <dbReference type="SAM" id="Phobius"/>
    </source>
</evidence>
<evidence type="ECO:0000313" key="10">
    <source>
        <dbReference type="Proteomes" id="UP000295371"/>
    </source>
</evidence>
<evidence type="ECO:0000256" key="3">
    <source>
        <dbReference type="ARBA" id="ARBA00022475"/>
    </source>
</evidence>
<dbReference type="InterPro" id="IPR045324">
    <property type="entry name" value="Small_multidrug_res"/>
</dbReference>
<gene>
    <name evidence="9" type="ORF">CLV29_1586</name>
</gene>
<dbReference type="OrthoDB" id="3733994at2"/>
<accession>A0A4R7JBX0</accession>
<feature type="transmembrane region" description="Helical" evidence="8">
    <location>
        <begin position="82"/>
        <end position="100"/>
    </location>
</feature>
<keyword evidence="10" id="KW-1185">Reference proteome</keyword>
<feature type="transmembrane region" description="Helical" evidence="8">
    <location>
        <begin position="30"/>
        <end position="49"/>
    </location>
</feature>
<reference evidence="9 10" key="1">
    <citation type="submission" date="2019-03" db="EMBL/GenBank/DDBJ databases">
        <title>Genomic Encyclopedia of Archaeal and Bacterial Type Strains, Phase II (KMG-II): from individual species to whole genera.</title>
        <authorList>
            <person name="Goeker M."/>
        </authorList>
    </citation>
    <scope>NUCLEOTIDE SEQUENCE [LARGE SCALE GENOMIC DNA]</scope>
    <source>
        <strain evidence="9 10">DSM 24323</strain>
    </source>
</reference>
<dbReference type="Gene3D" id="1.10.3730.20">
    <property type="match status" value="1"/>
</dbReference>